<dbReference type="EMBL" id="VWPJ01000016">
    <property type="protein sequence ID" value="KAA5604592.1"/>
    <property type="molecule type" value="Genomic_DNA"/>
</dbReference>
<comment type="caution">
    <text evidence="1">The sequence shown here is derived from an EMBL/GenBank/DDBJ whole genome shotgun (WGS) entry which is preliminary data.</text>
</comment>
<gene>
    <name evidence="1" type="ORF">F1188_15380</name>
</gene>
<name>A0A5M6I8X5_9PROT</name>
<sequence length="213" mass="23709">MARSQGRGGLRTRAAIALRALAAVLLVIPLVASCYVPDDFLVEVRINRDGAFGLTYKGTLTWAPLWSDIREGKLSEAEIAEKVENIRTDLTRYPGFQSVEHEGSGRFRVFYQTTGHVEGDESYYFLRSNARVIAIISRADGLMIVRTHGLTDANKERLLAAGMDTRGKMRVATNASVLQHNAQDIQSGPNGFVYYDWVVRHVTDEAPRIVLAR</sequence>
<evidence type="ECO:0000313" key="1">
    <source>
        <dbReference type="EMBL" id="KAA5604592.1"/>
    </source>
</evidence>
<accession>A0A5M6I8X5</accession>
<dbReference type="RefSeq" id="WP_150063330.1">
    <property type="nucleotide sequence ID" value="NZ_JACHII010000013.1"/>
</dbReference>
<keyword evidence="2" id="KW-1185">Reference proteome</keyword>
<reference evidence="1 2" key="1">
    <citation type="submission" date="2019-09" db="EMBL/GenBank/DDBJ databases">
        <title>Genome sequence of Roseospira marina, one of the more divergent members of the non-sulfur purple photosynthetic bacterial family, the Rhodospirillaceae.</title>
        <authorList>
            <person name="Meyer T."/>
            <person name="Kyndt J."/>
        </authorList>
    </citation>
    <scope>NUCLEOTIDE SEQUENCE [LARGE SCALE GENOMIC DNA]</scope>
    <source>
        <strain evidence="1 2">DSM 15113</strain>
    </source>
</reference>
<proteinExistence type="predicted"/>
<dbReference type="PROSITE" id="PS51257">
    <property type="entry name" value="PROKAR_LIPOPROTEIN"/>
    <property type="match status" value="1"/>
</dbReference>
<dbReference type="AlphaFoldDB" id="A0A5M6I8X5"/>
<dbReference type="Proteomes" id="UP000324065">
    <property type="component" value="Unassembled WGS sequence"/>
</dbReference>
<dbReference type="OrthoDB" id="7347145at2"/>
<evidence type="ECO:0000313" key="2">
    <source>
        <dbReference type="Proteomes" id="UP000324065"/>
    </source>
</evidence>
<protein>
    <submittedName>
        <fullName evidence="1">Uncharacterized protein</fullName>
    </submittedName>
</protein>
<organism evidence="1 2">
    <name type="scientific">Roseospira marina</name>
    <dbReference type="NCBI Taxonomy" id="140057"/>
    <lineage>
        <taxon>Bacteria</taxon>
        <taxon>Pseudomonadati</taxon>
        <taxon>Pseudomonadota</taxon>
        <taxon>Alphaproteobacteria</taxon>
        <taxon>Rhodospirillales</taxon>
        <taxon>Rhodospirillaceae</taxon>
        <taxon>Roseospira</taxon>
    </lineage>
</organism>